<accession>A0A0P0W2B7</accession>
<sequence length="141" mass="15249">MSKTTSLRSECCFLMLSEAASSFALNVRESLFSRSTHPPPLPPPNSVTDAGRHPIGGSDVTPIRLAPCPYSPCTHTTRLHEDVGELVGGVGGAQHRVDVVVLHEVAGAGADHVDGLRRQRRRLLPAGHRLHLRLVLLEKKT</sequence>
<keyword evidence="3" id="KW-1185">Reference proteome</keyword>
<dbReference type="EMBL" id="AP014959">
    <property type="protein sequence ID" value="BAS85784.1"/>
    <property type="molecule type" value="Genomic_DNA"/>
</dbReference>
<reference evidence="2 3" key="3">
    <citation type="journal article" date="2013" name="Rice">
        <title>Improvement of the Oryza sativa Nipponbare reference genome using next generation sequence and optical map data.</title>
        <authorList>
            <person name="Kawahara Y."/>
            <person name="de la Bastide M."/>
            <person name="Hamilton J.P."/>
            <person name="Kanamori H."/>
            <person name="McCombie W.R."/>
            <person name="Ouyang S."/>
            <person name="Schwartz D.C."/>
            <person name="Tanaka T."/>
            <person name="Wu J."/>
            <person name="Zhou S."/>
            <person name="Childs K.L."/>
            <person name="Davidson R.M."/>
            <person name="Lin H."/>
            <person name="Quesada-Ocampo L."/>
            <person name="Vaillancourt B."/>
            <person name="Sakai H."/>
            <person name="Lee S.S."/>
            <person name="Kim J."/>
            <person name="Numa H."/>
            <person name="Itoh T."/>
            <person name="Buell C.R."/>
            <person name="Matsumoto T."/>
        </authorList>
    </citation>
    <scope>NUCLEOTIDE SEQUENCE [LARGE SCALE GENOMIC DNA]</scope>
    <source>
        <strain evidence="3">cv. Nipponbare</strain>
    </source>
</reference>
<reference evidence="2 3" key="2">
    <citation type="journal article" date="2013" name="Plant Cell Physiol.">
        <title>Rice Annotation Project Database (RAP-DB): an integrative and interactive database for rice genomics.</title>
        <authorList>
            <person name="Sakai H."/>
            <person name="Lee S.S."/>
            <person name="Tanaka T."/>
            <person name="Numa H."/>
            <person name="Kim J."/>
            <person name="Kawahara Y."/>
            <person name="Wakimoto H."/>
            <person name="Yang C.C."/>
            <person name="Iwamoto M."/>
            <person name="Abe T."/>
            <person name="Yamada Y."/>
            <person name="Muto A."/>
            <person name="Inokuchi H."/>
            <person name="Ikemura T."/>
            <person name="Matsumoto T."/>
            <person name="Sasaki T."/>
            <person name="Itoh T."/>
        </authorList>
    </citation>
    <scope>NUCLEOTIDE SEQUENCE [LARGE SCALE GENOMIC DNA]</scope>
    <source>
        <strain evidence="3">cv. Nipponbare</strain>
    </source>
</reference>
<dbReference type="Proteomes" id="UP000059680">
    <property type="component" value="Chromosome 3"/>
</dbReference>
<evidence type="ECO:0000313" key="2">
    <source>
        <dbReference type="EMBL" id="BAS85784.1"/>
    </source>
</evidence>
<evidence type="ECO:0000256" key="1">
    <source>
        <dbReference type="SAM" id="MobiDB-lite"/>
    </source>
</evidence>
<feature type="region of interest" description="Disordered" evidence="1">
    <location>
        <begin position="34"/>
        <end position="58"/>
    </location>
</feature>
<name>A0A0P0W2B7_ORYSJ</name>
<dbReference type="InParanoid" id="A0A0P0W2B7"/>
<dbReference type="Gramene" id="Os03t0683816-00">
    <property type="protein sequence ID" value="Os03t0683816-00"/>
    <property type="gene ID" value="Os03g0683816"/>
</dbReference>
<evidence type="ECO:0000313" key="3">
    <source>
        <dbReference type="Proteomes" id="UP000059680"/>
    </source>
</evidence>
<reference evidence="3" key="1">
    <citation type="journal article" date="2005" name="Nature">
        <title>The map-based sequence of the rice genome.</title>
        <authorList>
            <consortium name="International rice genome sequencing project (IRGSP)"/>
            <person name="Matsumoto T."/>
            <person name="Wu J."/>
            <person name="Kanamori H."/>
            <person name="Katayose Y."/>
            <person name="Fujisawa M."/>
            <person name="Namiki N."/>
            <person name="Mizuno H."/>
            <person name="Yamamoto K."/>
            <person name="Antonio B.A."/>
            <person name="Baba T."/>
            <person name="Sakata K."/>
            <person name="Nagamura Y."/>
            <person name="Aoki H."/>
            <person name="Arikawa K."/>
            <person name="Arita K."/>
            <person name="Bito T."/>
            <person name="Chiden Y."/>
            <person name="Fujitsuka N."/>
            <person name="Fukunaka R."/>
            <person name="Hamada M."/>
            <person name="Harada C."/>
            <person name="Hayashi A."/>
            <person name="Hijishita S."/>
            <person name="Honda M."/>
            <person name="Hosokawa S."/>
            <person name="Ichikawa Y."/>
            <person name="Idonuma A."/>
            <person name="Iijima M."/>
            <person name="Ikeda M."/>
            <person name="Ikeno M."/>
            <person name="Ito K."/>
            <person name="Ito S."/>
            <person name="Ito T."/>
            <person name="Ito Y."/>
            <person name="Ito Y."/>
            <person name="Iwabuchi A."/>
            <person name="Kamiya K."/>
            <person name="Karasawa W."/>
            <person name="Kurita K."/>
            <person name="Katagiri S."/>
            <person name="Kikuta A."/>
            <person name="Kobayashi H."/>
            <person name="Kobayashi N."/>
            <person name="Machita K."/>
            <person name="Maehara T."/>
            <person name="Masukawa M."/>
            <person name="Mizubayashi T."/>
            <person name="Mukai Y."/>
            <person name="Nagasaki H."/>
            <person name="Nagata Y."/>
            <person name="Naito S."/>
            <person name="Nakashima M."/>
            <person name="Nakama Y."/>
            <person name="Nakamichi Y."/>
            <person name="Nakamura M."/>
            <person name="Meguro A."/>
            <person name="Negishi M."/>
            <person name="Ohta I."/>
            <person name="Ohta T."/>
            <person name="Okamoto M."/>
            <person name="Ono N."/>
            <person name="Saji S."/>
            <person name="Sakaguchi M."/>
            <person name="Sakai K."/>
            <person name="Shibata M."/>
            <person name="Shimokawa T."/>
            <person name="Song J."/>
            <person name="Takazaki Y."/>
            <person name="Terasawa K."/>
            <person name="Tsugane M."/>
            <person name="Tsuji K."/>
            <person name="Ueda S."/>
            <person name="Waki K."/>
            <person name="Yamagata H."/>
            <person name="Yamamoto M."/>
            <person name="Yamamoto S."/>
            <person name="Yamane H."/>
            <person name="Yoshiki S."/>
            <person name="Yoshihara R."/>
            <person name="Yukawa K."/>
            <person name="Zhong H."/>
            <person name="Yano M."/>
            <person name="Yuan Q."/>
            <person name="Ouyang S."/>
            <person name="Liu J."/>
            <person name="Jones K.M."/>
            <person name="Gansberger K."/>
            <person name="Moffat K."/>
            <person name="Hill J."/>
            <person name="Bera J."/>
            <person name="Fadrosh D."/>
            <person name="Jin S."/>
            <person name="Johri S."/>
            <person name="Kim M."/>
            <person name="Overton L."/>
            <person name="Reardon M."/>
            <person name="Tsitrin T."/>
            <person name="Vuong H."/>
            <person name="Weaver B."/>
            <person name="Ciecko A."/>
            <person name="Tallon L."/>
            <person name="Jackson J."/>
            <person name="Pai G."/>
            <person name="Aken S.V."/>
            <person name="Utterback T."/>
            <person name="Reidmuller S."/>
            <person name="Feldblyum T."/>
            <person name="Hsiao J."/>
            <person name="Zismann V."/>
            <person name="Iobst S."/>
            <person name="de Vazeille A.R."/>
            <person name="Buell C.R."/>
            <person name="Ying K."/>
            <person name="Li Y."/>
            <person name="Lu T."/>
            <person name="Huang Y."/>
            <person name="Zhao Q."/>
            <person name="Feng Q."/>
            <person name="Zhang L."/>
            <person name="Zhu J."/>
            <person name="Weng Q."/>
            <person name="Mu J."/>
            <person name="Lu Y."/>
            <person name="Fan D."/>
            <person name="Liu Y."/>
            <person name="Guan J."/>
            <person name="Zhang Y."/>
            <person name="Yu S."/>
            <person name="Liu X."/>
            <person name="Zhang Y."/>
            <person name="Hong G."/>
            <person name="Han B."/>
            <person name="Choisne N."/>
            <person name="Demange N."/>
            <person name="Orjeda G."/>
            <person name="Samain S."/>
            <person name="Cattolico L."/>
            <person name="Pelletier E."/>
            <person name="Couloux A."/>
            <person name="Segurens B."/>
            <person name="Wincker P."/>
            <person name="D'Hont A."/>
            <person name="Scarpelli C."/>
            <person name="Weissenbach J."/>
            <person name="Salanoubat M."/>
            <person name="Quetier F."/>
            <person name="Yu Y."/>
            <person name="Kim H.R."/>
            <person name="Rambo T."/>
            <person name="Currie J."/>
            <person name="Collura K."/>
            <person name="Luo M."/>
            <person name="Yang T."/>
            <person name="Ammiraju J.S.S."/>
            <person name="Engler F."/>
            <person name="Soderlund C."/>
            <person name="Wing R.A."/>
            <person name="Palmer L.E."/>
            <person name="de la Bastide M."/>
            <person name="Spiegel L."/>
            <person name="Nascimento L."/>
            <person name="Zutavern T."/>
            <person name="O'Shaughnessy A."/>
            <person name="Dike S."/>
            <person name="Dedhia N."/>
            <person name="Preston R."/>
            <person name="Balija V."/>
            <person name="McCombie W.R."/>
            <person name="Chow T."/>
            <person name="Chen H."/>
            <person name="Chung M."/>
            <person name="Chen C."/>
            <person name="Shaw J."/>
            <person name="Wu H."/>
            <person name="Hsiao K."/>
            <person name="Chao Y."/>
            <person name="Chu M."/>
            <person name="Cheng C."/>
            <person name="Hour A."/>
            <person name="Lee P."/>
            <person name="Lin S."/>
            <person name="Lin Y."/>
            <person name="Liou J."/>
            <person name="Liu S."/>
            <person name="Hsing Y."/>
            <person name="Raghuvanshi S."/>
            <person name="Mohanty A."/>
            <person name="Bharti A.K."/>
            <person name="Gaur A."/>
            <person name="Gupta V."/>
            <person name="Kumar D."/>
            <person name="Ravi V."/>
            <person name="Vij S."/>
            <person name="Kapur A."/>
            <person name="Khurana P."/>
            <person name="Khurana P."/>
            <person name="Khurana J.P."/>
            <person name="Tyagi A.K."/>
            <person name="Gaikwad K."/>
            <person name="Singh A."/>
            <person name="Dalal V."/>
            <person name="Srivastava S."/>
            <person name="Dixit A."/>
            <person name="Pal A.K."/>
            <person name="Ghazi I.A."/>
            <person name="Yadav M."/>
            <person name="Pandit A."/>
            <person name="Bhargava A."/>
            <person name="Sureshbabu K."/>
            <person name="Batra K."/>
            <person name="Sharma T.R."/>
            <person name="Mohapatra T."/>
            <person name="Singh N.K."/>
            <person name="Messing J."/>
            <person name="Nelson A.B."/>
            <person name="Fuks G."/>
            <person name="Kavchok S."/>
            <person name="Keizer G."/>
            <person name="Linton E."/>
            <person name="Llaca V."/>
            <person name="Song R."/>
            <person name="Tanyolac B."/>
            <person name="Young S."/>
            <person name="Ho-Il K."/>
            <person name="Hahn J.H."/>
            <person name="Sangsakoo G."/>
            <person name="Vanavichit A."/>
            <person name="de Mattos Luiz.A.T."/>
            <person name="Zimmer P.D."/>
            <person name="Malone G."/>
            <person name="Dellagostin O."/>
            <person name="de Oliveira A.C."/>
            <person name="Bevan M."/>
            <person name="Bancroft I."/>
            <person name="Minx P."/>
            <person name="Cordum H."/>
            <person name="Wilson R."/>
            <person name="Cheng Z."/>
            <person name="Jin W."/>
            <person name="Jiang J."/>
            <person name="Leong S.A."/>
            <person name="Iwama H."/>
            <person name="Gojobori T."/>
            <person name="Itoh T."/>
            <person name="Niimura Y."/>
            <person name="Fujii Y."/>
            <person name="Habara T."/>
            <person name="Sakai H."/>
            <person name="Sato Y."/>
            <person name="Wilson G."/>
            <person name="Kumar K."/>
            <person name="McCouch S."/>
            <person name="Juretic N."/>
            <person name="Hoen D."/>
            <person name="Wright S."/>
            <person name="Bruskiewich R."/>
            <person name="Bureau T."/>
            <person name="Miyao A."/>
            <person name="Hirochika H."/>
            <person name="Nishikawa T."/>
            <person name="Kadowaki K."/>
            <person name="Sugiura M."/>
            <person name="Burr B."/>
            <person name="Sasaki T."/>
        </authorList>
    </citation>
    <scope>NUCLEOTIDE SEQUENCE [LARGE SCALE GENOMIC DNA]</scope>
    <source>
        <strain evidence="3">cv. Nipponbare</strain>
    </source>
</reference>
<dbReference type="AlphaFoldDB" id="A0A0P0W2B7"/>
<organism evidence="2 3">
    <name type="scientific">Oryza sativa subsp. japonica</name>
    <name type="common">Rice</name>
    <dbReference type="NCBI Taxonomy" id="39947"/>
    <lineage>
        <taxon>Eukaryota</taxon>
        <taxon>Viridiplantae</taxon>
        <taxon>Streptophyta</taxon>
        <taxon>Embryophyta</taxon>
        <taxon>Tracheophyta</taxon>
        <taxon>Spermatophyta</taxon>
        <taxon>Magnoliopsida</taxon>
        <taxon>Liliopsida</taxon>
        <taxon>Poales</taxon>
        <taxon>Poaceae</taxon>
        <taxon>BOP clade</taxon>
        <taxon>Oryzoideae</taxon>
        <taxon>Oryzeae</taxon>
        <taxon>Oryzinae</taxon>
        <taxon>Oryza</taxon>
        <taxon>Oryza sativa</taxon>
    </lineage>
</organism>
<protein>
    <submittedName>
        <fullName evidence="2">Os03g0683816 protein</fullName>
    </submittedName>
</protein>
<proteinExistence type="predicted"/>
<dbReference type="PaxDb" id="39947-A0A0P0W2B7"/>
<gene>
    <name evidence="2" type="ordered locus">Os03g0683816</name>
    <name evidence="2" type="ORF">OSNPB_030683816</name>
</gene>